<name>A0A0N5AA68_9BILA</name>
<dbReference type="InterPro" id="IPR036554">
    <property type="entry name" value="GHMP_kinase_C_sf"/>
</dbReference>
<evidence type="ECO:0000256" key="2">
    <source>
        <dbReference type="ARBA" id="ARBA00022679"/>
    </source>
</evidence>
<evidence type="ECO:0000256" key="5">
    <source>
        <dbReference type="ARBA" id="ARBA00022840"/>
    </source>
</evidence>
<dbReference type="SUPFAM" id="SSF54211">
    <property type="entry name" value="Ribosomal protein S5 domain 2-like"/>
    <property type="match status" value="1"/>
</dbReference>
<dbReference type="PROSITE" id="PS00627">
    <property type="entry name" value="GHMP_KINASES_ATP"/>
    <property type="match status" value="1"/>
</dbReference>
<dbReference type="PRINTS" id="PR00959">
    <property type="entry name" value="MEVGALKINASE"/>
</dbReference>
<dbReference type="GO" id="GO:0005829">
    <property type="term" value="C:cytosol"/>
    <property type="evidence" value="ECO:0007669"/>
    <property type="project" value="TreeGrafter"/>
</dbReference>
<sequence length="418" mass="46683">MENLYPIFAKHFSKNPQFIVRCPGRVNLIGEHIDYSGYGVFPMAVSVSTYVLVSWNDSDKIHFINTDPAFPDSVHNVNDEWIGKPIKWYHYFLCGWKGILEELNLKPKGFNVLVSGQIPVSSGLSSSSSLVCAAALATLYLYTGKTFDIISKTNLADLCAKIERYIGTEGGGMDQAIEILAKANCAMRIDFNPLRFEEVSLPDSALFAVVHSGSTMNKSTTSNYNQRVIECRIATKLIAKLNGYTNWKTINTLKQAADSLQMDVSQMTDVVEKCLKQPVYSRNDVLRILEISDEELRQSILSANTLEAAEFKLKQRALHVYNEADRVIQFGKYCKDGNIEEMGRLMNESHKSCRDLYECSCEELDKTVQKCLDNGAIGARLTGAGWGGCVVALFKQQNSDLPVLFWTRPCSGIEVINC</sequence>
<dbReference type="GO" id="GO:0004335">
    <property type="term" value="F:galactokinase activity"/>
    <property type="evidence" value="ECO:0007669"/>
    <property type="project" value="InterPro"/>
</dbReference>
<dbReference type="InterPro" id="IPR000705">
    <property type="entry name" value="Galactokinase"/>
</dbReference>
<dbReference type="GO" id="GO:0006012">
    <property type="term" value="P:galactose metabolic process"/>
    <property type="evidence" value="ECO:0007669"/>
    <property type="project" value="InterPro"/>
</dbReference>
<evidence type="ECO:0000259" key="7">
    <source>
        <dbReference type="Pfam" id="PF08544"/>
    </source>
</evidence>
<evidence type="ECO:0000256" key="3">
    <source>
        <dbReference type="ARBA" id="ARBA00022741"/>
    </source>
</evidence>
<dbReference type="SUPFAM" id="SSF55060">
    <property type="entry name" value="GHMP Kinase, C-terminal domain"/>
    <property type="match status" value="1"/>
</dbReference>
<dbReference type="InterPro" id="IPR013750">
    <property type="entry name" value="GHMP_kinase_C_dom"/>
</dbReference>
<feature type="domain" description="GHMP kinase N-terminal" evidence="6">
    <location>
        <begin position="91"/>
        <end position="180"/>
    </location>
</feature>
<feature type="domain" description="Galactokinase N-terminal" evidence="8">
    <location>
        <begin position="8"/>
        <end position="54"/>
    </location>
</feature>
<keyword evidence="3" id="KW-0547">Nucleotide-binding</keyword>
<dbReference type="Pfam" id="PF10509">
    <property type="entry name" value="GalKase_gal_bdg"/>
    <property type="match status" value="1"/>
</dbReference>
<dbReference type="GO" id="GO:0005524">
    <property type="term" value="F:ATP binding"/>
    <property type="evidence" value="ECO:0007669"/>
    <property type="project" value="UniProtKB-KW"/>
</dbReference>
<dbReference type="InterPro" id="IPR019741">
    <property type="entry name" value="Galactokinase_CS"/>
</dbReference>
<evidence type="ECO:0000259" key="8">
    <source>
        <dbReference type="Pfam" id="PF10509"/>
    </source>
</evidence>
<comment type="similarity">
    <text evidence="1">Belongs to the GHMP kinase family. GalK subfamily.</text>
</comment>
<keyword evidence="2" id="KW-0808">Transferase</keyword>
<dbReference type="Gene3D" id="3.30.70.3170">
    <property type="match status" value="1"/>
</dbReference>
<dbReference type="Gene3D" id="3.30.230.10">
    <property type="match status" value="1"/>
</dbReference>
<dbReference type="PROSITE" id="PS00106">
    <property type="entry name" value="GALACTOKINASE"/>
    <property type="match status" value="1"/>
</dbReference>
<keyword evidence="9" id="KW-1185">Reference proteome</keyword>
<evidence type="ECO:0000256" key="1">
    <source>
        <dbReference type="ARBA" id="ARBA00006566"/>
    </source>
</evidence>
<dbReference type="InterPro" id="IPR020568">
    <property type="entry name" value="Ribosomal_Su5_D2-typ_SF"/>
</dbReference>
<dbReference type="PANTHER" id="PTHR10457:SF7">
    <property type="entry name" value="GALACTOKINASE-RELATED"/>
    <property type="match status" value="1"/>
</dbReference>
<protein>
    <submittedName>
        <fullName evidence="10">Galactokinase</fullName>
    </submittedName>
</protein>
<dbReference type="InterPro" id="IPR006203">
    <property type="entry name" value="GHMP_knse_ATP-bd_CS"/>
</dbReference>
<dbReference type="PIRSF" id="PIRSF000530">
    <property type="entry name" value="Galactokinase"/>
    <property type="match status" value="1"/>
</dbReference>
<proteinExistence type="inferred from homology"/>
<evidence type="ECO:0000256" key="4">
    <source>
        <dbReference type="ARBA" id="ARBA00022777"/>
    </source>
</evidence>
<dbReference type="PRINTS" id="PR00473">
    <property type="entry name" value="GALCTOKINASE"/>
</dbReference>
<dbReference type="InterPro" id="IPR006206">
    <property type="entry name" value="Mevalonate/galactokinase"/>
</dbReference>
<reference evidence="10" key="1">
    <citation type="submission" date="2017-02" db="UniProtKB">
        <authorList>
            <consortium name="WormBaseParasite"/>
        </authorList>
    </citation>
    <scope>IDENTIFICATION</scope>
</reference>
<dbReference type="AlphaFoldDB" id="A0A0N5AA68"/>
<dbReference type="InterPro" id="IPR014721">
    <property type="entry name" value="Ribsml_uS5_D2-typ_fold_subgr"/>
</dbReference>
<dbReference type="Gene3D" id="1.20.1440.340">
    <property type="match status" value="1"/>
</dbReference>
<dbReference type="InterPro" id="IPR019539">
    <property type="entry name" value="GalKase_N"/>
</dbReference>
<dbReference type="NCBIfam" id="TIGR00131">
    <property type="entry name" value="gal_kin"/>
    <property type="match status" value="1"/>
</dbReference>
<evidence type="ECO:0000259" key="6">
    <source>
        <dbReference type="Pfam" id="PF00288"/>
    </source>
</evidence>
<accession>A0A0N5AA68</accession>
<dbReference type="WBParaSite" id="SMUV_0000103501-mRNA-1">
    <property type="protein sequence ID" value="SMUV_0000103501-mRNA-1"/>
    <property type="gene ID" value="SMUV_0000103501"/>
</dbReference>
<dbReference type="STRING" id="451379.A0A0N5AA68"/>
<feature type="domain" description="GHMP kinase C-terminal" evidence="7">
    <location>
        <begin position="333"/>
        <end position="397"/>
    </location>
</feature>
<dbReference type="Pfam" id="PF00288">
    <property type="entry name" value="GHMP_kinases_N"/>
    <property type="match status" value="1"/>
</dbReference>
<keyword evidence="5" id="KW-0067">ATP-binding</keyword>
<dbReference type="PANTHER" id="PTHR10457">
    <property type="entry name" value="MEVALONATE KINASE/GALACTOKINASE"/>
    <property type="match status" value="1"/>
</dbReference>
<dbReference type="Pfam" id="PF08544">
    <property type="entry name" value="GHMP_kinases_C"/>
    <property type="match status" value="1"/>
</dbReference>
<evidence type="ECO:0000313" key="9">
    <source>
        <dbReference type="Proteomes" id="UP000046393"/>
    </source>
</evidence>
<dbReference type="Proteomes" id="UP000046393">
    <property type="component" value="Unplaced"/>
</dbReference>
<keyword evidence="4" id="KW-0418">Kinase</keyword>
<organism evidence="9 10">
    <name type="scientific">Syphacia muris</name>
    <dbReference type="NCBI Taxonomy" id="451379"/>
    <lineage>
        <taxon>Eukaryota</taxon>
        <taxon>Metazoa</taxon>
        <taxon>Ecdysozoa</taxon>
        <taxon>Nematoda</taxon>
        <taxon>Chromadorea</taxon>
        <taxon>Rhabditida</taxon>
        <taxon>Spirurina</taxon>
        <taxon>Oxyuridomorpha</taxon>
        <taxon>Oxyuroidea</taxon>
        <taxon>Oxyuridae</taxon>
        <taxon>Syphacia</taxon>
    </lineage>
</organism>
<evidence type="ECO:0000313" key="10">
    <source>
        <dbReference type="WBParaSite" id="SMUV_0000103501-mRNA-1"/>
    </source>
</evidence>
<dbReference type="InterPro" id="IPR006204">
    <property type="entry name" value="GHMP_kinase_N_dom"/>
</dbReference>